<proteinExistence type="predicted"/>
<comment type="caution">
    <text evidence="2">The sequence shown here is derived from an EMBL/GenBank/DDBJ whole genome shotgun (WGS) entry which is preliminary data.</text>
</comment>
<feature type="transmembrane region" description="Helical" evidence="1">
    <location>
        <begin position="15"/>
        <end position="37"/>
    </location>
</feature>
<keyword evidence="3" id="KW-1185">Reference proteome</keyword>
<accession>A0A968KRT6</accession>
<sequence length="82" mass="9824">MLTKIRAKLLTLPKAWRIVLLIFLAFLFTFFITAPIIYKLGEFIYKDDWYPEKVTWLDSLIMLVSMPFLILIGKWLKLDEKK</sequence>
<keyword evidence="1" id="KW-0812">Transmembrane</keyword>
<reference evidence="2 3" key="1">
    <citation type="submission" date="2020-03" db="EMBL/GenBank/DDBJ databases">
        <title>Spirochaetal bacteria isolated from arthropods constitute a novel genus Entomospira genus novum within the order Spirochaetales.</title>
        <authorList>
            <person name="Grana-Miraglia L."/>
            <person name="Sikutova S."/>
            <person name="Fingerle V."/>
            <person name="Sing A."/>
            <person name="Castillo-Ramirez S."/>
            <person name="Margos G."/>
            <person name="Rudolf I."/>
        </authorList>
    </citation>
    <scope>NUCLEOTIDE SEQUENCE [LARGE SCALE GENOMIC DNA]</scope>
    <source>
        <strain evidence="2 3">BR193</strain>
    </source>
</reference>
<organism evidence="2 3">
    <name type="scientific">Entomospira entomophila</name>
    <dbReference type="NCBI Taxonomy" id="2719988"/>
    <lineage>
        <taxon>Bacteria</taxon>
        <taxon>Pseudomonadati</taxon>
        <taxon>Spirochaetota</taxon>
        <taxon>Spirochaetia</taxon>
        <taxon>Spirochaetales</taxon>
        <taxon>Spirochaetaceae</taxon>
        <taxon>Entomospira</taxon>
    </lineage>
</organism>
<gene>
    <name evidence="2" type="ORF">HCT14_06010</name>
</gene>
<name>A0A968KRT6_9SPIO</name>
<evidence type="ECO:0000313" key="2">
    <source>
        <dbReference type="EMBL" id="NIZ41054.1"/>
    </source>
</evidence>
<evidence type="ECO:0000256" key="1">
    <source>
        <dbReference type="SAM" id="Phobius"/>
    </source>
</evidence>
<dbReference type="Proteomes" id="UP000711995">
    <property type="component" value="Unassembled WGS sequence"/>
</dbReference>
<keyword evidence="1" id="KW-0472">Membrane</keyword>
<feature type="transmembrane region" description="Helical" evidence="1">
    <location>
        <begin position="57"/>
        <end position="76"/>
    </location>
</feature>
<protein>
    <submittedName>
        <fullName evidence="2">Uncharacterized protein</fullName>
    </submittedName>
</protein>
<dbReference type="AlphaFoldDB" id="A0A968KRT6"/>
<dbReference type="EMBL" id="JAATLJ010000001">
    <property type="protein sequence ID" value="NIZ41054.1"/>
    <property type="molecule type" value="Genomic_DNA"/>
</dbReference>
<keyword evidence="1" id="KW-1133">Transmembrane helix</keyword>
<evidence type="ECO:0000313" key="3">
    <source>
        <dbReference type="Proteomes" id="UP000711995"/>
    </source>
</evidence>
<dbReference type="RefSeq" id="WP_167700634.1">
    <property type="nucleotide sequence ID" value="NZ_CP118174.1"/>
</dbReference>